<evidence type="ECO:0000313" key="1">
    <source>
        <dbReference type="EMBL" id="KAJ3555915.1"/>
    </source>
</evidence>
<name>A0ACC1T8V0_9APHY</name>
<gene>
    <name evidence="1" type="ORF">NM688_g2312</name>
</gene>
<proteinExistence type="predicted"/>
<organism evidence="1 2">
    <name type="scientific">Phlebia brevispora</name>
    <dbReference type="NCBI Taxonomy" id="194682"/>
    <lineage>
        <taxon>Eukaryota</taxon>
        <taxon>Fungi</taxon>
        <taxon>Dikarya</taxon>
        <taxon>Basidiomycota</taxon>
        <taxon>Agaricomycotina</taxon>
        <taxon>Agaricomycetes</taxon>
        <taxon>Polyporales</taxon>
        <taxon>Meruliaceae</taxon>
        <taxon>Phlebia</taxon>
    </lineage>
</organism>
<comment type="caution">
    <text evidence="1">The sequence shown here is derived from an EMBL/GenBank/DDBJ whole genome shotgun (WGS) entry which is preliminary data.</text>
</comment>
<keyword evidence="2" id="KW-1185">Reference proteome</keyword>
<dbReference type="Proteomes" id="UP001148662">
    <property type="component" value="Unassembled WGS sequence"/>
</dbReference>
<dbReference type="EMBL" id="JANHOG010000288">
    <property type="protein sequence ID" value="KAJ3555915.1"/>
    <property type="molecule type" value="Genomic_DNA"/>
</dbReference>
<protein>
    <submittedName>
        <fullName evidence="1">Uncharacterized protein</fullName>
    </submittedName>
</protein>
<accession>A0ACC1T8V0</accession>
<evidence type="ECO:0000313" key="2">
    <source>
        <dbReference type="Proteomes" id="UP001148662"/>
    </source>
</evidence>
<sequence>MLSTRLSSSITYKCLRNVTKPSLYALHARLYTSKPTPVDLEYDKLVPPNGNETDTPLVILHGLFGMKRNWLSLSKAFLGDLGRPVYTLDLRNHGSSPHAEPMTYSAMAEDILEFCHKHSLQHISLLGHSMGGKVAMAVALNPDLPTNLLSHLIVADMAPSRGPLSPEFRSYVEAMKKIEESQVTTRKEAQQMLAPYEPDAMTRAFLLTNLLPSAHEHHHHPLKFRVPLDIIGKSIADIGDFPYEPGDHEWDGPSLFIKGSRSKYINHRNIVIARQFFPNLQLKTLEAGHWVHAEKPNEFKKLVVDFIQAH</sequence>
<reference evidence="1" key="1">
    <citation type="submission" date="2022-07" db="EMBL/GenBank/DDBJ databases">
        <title>Genome Sequence of Phlebia brevispora.</title>
        <authorList>
            <person name="Buettner E."/>
        </authorList>
    </citation>
    <scope>NUCLEOTIDE SEQUENCE</scope>
    <source>
        <strain evidence="1">MPL23</strain>
    </source>
</reference>